<feature type="transmembrane region" description="Helical" evidence="5">
    <location>
        <begin position="77"/>
        <end position="97"/>
    </location>
</feature>
<dbReference type="AlphaFoldDB" id="A0AAV7WXN8"/>
<organism evidence="6 7">
    <name type="scientific">Pleurodeles waltl</name>
    <name type="common">Iberian ribbed newt</name>
    <dbReference type="NCBI Taxonomy" id="8319"/>
    <lineage>
        <taxon>Eukaryota</taxon>
        <taxon>Metazoa</taxon>
        <taxon>Chordata</taxon>
        <taxon>Craniata</taxon>
        <taxon>Vertebrata</taxon>
        <taxon>Euteleostomi</taxon>
        <taxon>Amphibia</taxon>
        <taxon>Batrachia</taxon>
        <taxon>Caudata</taxon>
        <taxon>Salamandroidea</taxon>
        <taxon>Salamandridae</taxon>
        <taxon>Pleurodelinae</taxon>
        <taxon>Pleurodeles</taxon>
    </lineage>
</organism>
<comment type="subcellular location">
    <subcellularLocation>
        <location evidence="1">Membrane</location>
        <topology evidence="1">Multi-pass membrane protein</topology>
    </subcellularLocation>
</comment>
<keyword evidence="4 5" id="KW-0472">Membrane</keyword>
<sequence length="198" mass="21868">MAMAKMGSSFYDTGLLMVVKNYYNHPNLSAVALTDEVQQIAISNFYIINNLLFGLCPLPSAYILARLGDKKHRKITICVPLIGYLMSRLLLLLVILLDWLTEVMFGSAALNGLTGGFTTYWAGIMALGSLNSSESKRSVRLLIIELTYGLAGFAGSLASGHIFIYFKRETSSGYGAGLLNSCLLLMHCIQHFCWKRTH</sequence>
<dbReference type="Proteomes" id="UP001066276">
    <property type="component" value="Chromosome 1_1"/>
</dbReference>
<dbReference type="InterPro" id="IPR036259">
    <property type="entry name" value="MFS_trans_sf"/>
</dbReference>
<dbReference type="GO" id="GO:0016020">
    <property type="term" value="C:membrane"/>
    <property type="evidence" value="ECO:0007669"/>
    <property type="project" value="UniProtKB-SubCell"/>
</dbReference>
<dbReference type="Gene3D" id="1.20.1250.20">
    <property type="entry name" value="MFS general substrate transporter like domains"/>
    <property type="match status" value="1"/>
</dbReference>
<dbReference type="GO" id="GO:0022857">
    <property type="term" value="F:transmembrane transporter activity"/>
    <property type="evidence" value="ECO:0007669"/>
    <property type="project" value="TreeGrafter"/>
</dbReference>
<gene>
    <name evidence="6" type="ORF">NDU88_006237</name>
</gene>
<feature type="transmembrane region" description="Helical" evidence="5">
    <location>
        <begin position="45"/>
        <end position="65"/>
    </location>
</feature>
<dbReference type="EMBL" id="JANPWB010000001">
    <property type="protein sequence ID" value="KAJ1218660.1"/>
    <property type="molecule type" value="Genomic_DNA"/>
</dbReference>
<keyword evidence="7" id="KW-1185">Reference proteome</keyword>
<evidence type="ECO:0000256" key="2">
    <source>
        <dbReference type="ARBA" id="ARBA00022692"/>
    </source>
</evidence>
<evidence type="ECO:0000256" key="1">
    <source>
        <dbReference type="ARBA" id="ARBA00004141"/>
    </source>
</evidence>
<proteinExistence type="predicted"/>
<evidence type="ECO:0000256" key="4">
    <source>
        <dbReference type="ARBA" id="ARBA00023136"/>
    </source>
</evidence>
<accession>A0AAV7WXN8</accession>
<dbReference type="SUPFAM" id="SSF103473">
    <property type="entry name" value="MFS general substrate transporter"/>
    <property type="match status" value="1"/>
</dbReference>
<feature type="transmembrane region" description="Helical" evidence="5">
    <location>
        <begin position="109"/>
        <end position="130"/>
    </location>
</feature>
<evidence type="ECO:0000256" key="3">
    <source>
        <dbReference type="ARBA" id="ARBA00022989"/>
    </source>
</evidence>
<name>A0AAV7WXN8_PLEWA</name>
<evidence type="ECO:0000256" key="5">
    <source>
        <dbReference type="SAM" id="Phobius"/>
    </source>
</evidence>
<comment type="caution">
    <text evidence="6">The sequence shown here is derived from an EMBL/GenBank/DDBJ whole genome shotgun (WGS) entry which is preliminary data.</text>
</comment>
<protein>
    <submittedName>
        <fullName evidence="6">Uncharacterized protein</fullName>
    </submittedName>
</protein>
<evidence type="ECO:0000313" key="6">
    <source>
        <dbReference type="EMBL" id="KAJ1218660.1"/>
    </source>
</evidence>
<reference evidence="6" key="1">
    <citation type="journal article" date="2022" name="bioRxiv">
        <title>Sequencing and chromosome-scale assembly of the giantPleurodeles waltlgenome.</title>
        <authorList>
            <person name="Brown T."/>
            <person name="Elewa A."/>
            <person name="Iarovenko S."/>
            <person name="Subramanian E."/>
            <person name="Araus A.J."/>
            <person name="Petzold A."/>
            <person name="Susuki M."/>
            <person name="Suzuki K.-i.T."/>
            <person name="Hayashi T."/>
            <person name="Toyoda A."/>
            <person name="Oliveira C."/>
            <person name="Osipova E."/>
            <person name="Leigh N.D."/>
            <person name="Simon A."/>
            <person name="Yun M.H."/>
        </authorList>
    </citation>
    <scope>NUCLEOTIDE SEQUENCE</scope>
    <source>
        <strain evidence="6">20211129_DDA</strain>
        <tissue evidence="6">Liver</tissue>
    </source>
</reference>
<feature type="transmembrane region" description="Helical" evidence="5">
    <location>
        <begin position="142"/>
        <end position="166"/>
    </location>
</feature>
<evidence type="ECO:0000313" key="7">
    <source>
        <dbReference type="Proteomes" id="UP001066276"/>
    </source>
</evidence>
<dbReference type="PANTHER" id="PTHR23507">
    <property type="entry name" value="ZGC:174356"/>
    <property type="match status" value="1"/>
</dbReference>
<dbReference type="PANTHER" id="PTHR23507:SF3">
    <property type="entry name" value="THYMIC STROMAL COTRANSPORTER HOMOLOG"/>
    <property type="match status" value="1"/>
</dbReference>
<keyword evidence="3 5" id="KW-1133">Transmembrane helix</keyword>
<keyword evidence="2 5" id="KW-0812">Transmembrane</keyword>